<accession>A0A0A5GQG6</accession>
<dbReference type="eggNOG" id="COG0745">
    <property type="taxonomic scope" value="Bacteria"/>
</dbReference>
<keyword evidence="4" id="KW-0805">Transcription regulation</keyword>
<dbReference type="InterPro" id="IPR039420">
    <property type="entry name" value="WalR-like"/>
</dbReference>
<dbReference type="PANTHER" id="PTHR48111:SF52">
    <property type="entry name" value="TRANSCRIPTIONAL REGULATORY PROTEIN YVRH"/>
    <property type="match status" value="1"/>
</dbReference>
<evidence type="ECO:0000256" key="5">
    <source>
        <dbReference type="ARBA" id="ARBA00023125"/>
    </source>
</evidence>
<keyword evidence="2 7" id="KW-0597">Phosphoprotein</keyword>
<proteinExistence type="predicted"/>
<dbReference type="InterPro" id="IPR036388">
    <property type="entry name" value="WH-like_DNA-bd_sf"/>
</dbReference>
<dbReference type="GO" id="GO:0006355">
    <property type="term" value="P:regulation of DNA-templated transcription"/>
    <property type="evidence" value="ECO:0007669"/>
    <property type="project" value="InterPro"/>
</dbReference>
<dbReference type="Gene3D" id="1.10.10.10">
    <property type="entry name" value="Winged helix-like DNA-binding domain superfamily/Winged helix DNA-binding domain"/>
    <property type="match status" value="1"/>
</dbReference>
<evidence type="ECO:0000313" key="12">
    <source>
        <dbReference type="Proteomes" id="UP000030528"/>
    </source>
</evidence>
<name>A0A0A5GQG6_9BACI</name>
<dbReference type="RefSeq" id="WP_026801981.1">
    <property type="nucleotide sequence ID" value="NZ_AVPE01000002.1"/>
</dbReference>
<evidence type="ECO:0000259" key="10">
    <source>
        <dbReference type="PROSITE" id="PS51755"/>
    </source>
</evidence>
<evidence type="ECO:0000259" key="9">
    <source>
        <dbReference type="PROSITE" id="PS50110"/>
    </source>
</evidence>
<dbReference type="InterPro" id="IPR016032">
    <property type="entry name" value="Sig_transdc_resp-reg_C-effctor"/>
</dbReference>
<dbReference type="GO" id="GO:0032993">
    <property type="term" value="C:protein-DNA complex"/>
    <property type="evidence" value="ECO:0007669"/>
    <property type="project" value="TreeGrafter"/>
</dbReference>
<gene>
    <name evidence="11" type="ORF">N781_10195</name>
</gene>
<keyword evidence="3" id="KW-0902">Two-component regulatory system</keyword>
<dbReference type="SMART" id="SM00862">
    <property type="entry name" value="Trans_reg_C"/>
    <property type="match status" value="1"/>
</dbReference>
<evidence type="ECO:0000256" key="3">
    <source>
        <dbReference type="ARBA" id="ARBA00023012"/>
    </source>
</evidence>
<dbReference type="STRING" id="1385510.GCA_000425205_00949"/>
<feature type="modified residue" description="4-aspartylphosphate" evidence="7">
    <location>
        <position position="55"/>
    </location>
</feature>
<dbReference type="SUPFAM" id="SSF46894">
    <property type="entry name" value="C-terminal effector domain of the bipartite response regulators"/>
    <property type="match status" value="1"/>
</dbReference>
<sequence length="240" mass="27575">MEDIHVLLVDDEPAIIKMVETVLRKEGYQSIDSVYTVADALEAIHYTSYDIILLDVMLPDGNGFELGPKIHEAIDTYIIYVTAKTSDLDVLTGFAVGGDDYVTKPFNPLEIAARIKAVHRRLSIKAEPTLIRDNRSQFIYDFDHFQVNERTKEVMVKGEPVTITALLFRLLLYLCHHPNQVFTKSDLFEAVWGYEHPVDDNTIMVHIRRLREKIEPDPSRPQFLITIRGFGYKLVKEPSR</sequence>
<comment type="subcellular location">
    <subcellularLocation>
        <location evidence="1">Cytoplasm</location>
    </subcellularLocation>
</comment>
<evidence type="ECO:0000256" key="6">
    <source>
        <dbReference type="ARBA" id="ARBA00023163"/>
    </source>
</evidence>
<keyword evidence="12" id="KW-1185">Reference proteome</keyword>
<evidence type="ECO:0000313" key="11">
    <source>
        <dbReference type="EMBL" id="KGX93415.1"/>
    </source>
</evidence>
<feature type="domain" description="OmpR/PhoB-type" evidence="10">
    <location>
        <begin position="137"/>
        <end position="236"/>
    </location>
</feature>
<evidence type="ECO:0000256" key="7">
    <source>
        <dbReference type="PROSITE-ProRule" id="PRU00169"/>
    </source>
</evidence>
<dbReference type="FunFam" id="1.10.10.10:FF:000018">
    <property type="entry name" value="DNA-binding response regulator ResD"/>
    <property type="match status" value="1"/>
</dbReference>
<reference evidence="11 12" key="1">
    <citation type="submission" date="2013-08" db="EMBL/GenBank/DDBJ databases">
        <authorList>
            <person name="Huang J."/>
            <person name="Wang G."/>
        </authorList>
    </citation>
    <scope>NUCLEOTIDE SEQUENCE [LARGE SCALE GENOMIC DNA]</scope>
    <source>
        <strain evidence="11 12">JSM 076056</strain>
    </source>
</reference>
<comment type="caution">
    <text evidence="11">The sequence shown here is derived from an EMBL/GenBank/DDBJ whole genome shotgun (WGS) entry which is preliminary data.</text>
</comment>
<keyword evidence="6" id="KW-0804">Transcription</keyword>
<dbReference type="PANTHER" id="PTHR48111">
    <property type="entry name" value="REGULATOR OF RPOS"/>
    <property type="match status" value="1"/>
</dbReference>
<keyword evidence="5 8" id="KW-0238">DNA-binding</keyword>
<dbReference type="Gene3D" id="3.40.50.2300">
    <property type="match status" value="1"/>
</dbReference>
<dbReference type="EMBL" id="AVPE01000002">
    <property type="protein sequence ID" value="KGX93415.1"/>
    <property type="molecule type" value="Genomic_DNA"/>
</dbReference>
<feature type="domain" description="Response regulatory" evidence="9">
    <location>
        <begin position="5"/>
        <end position="119"/>
    </location>
</feature>
<evidence type="ECO:0000256" key="2">
    <source>
        <dbReference type="ARBA" id="ARBA00022553"/>
    </source>
</evidence>
<dbReference type="Pfam" id="PF00486">
    <property type="entry name" value="Trans_reg_C"/>
    <property type="match status" value="1"/>
</dbReference>
<dbReference type="Proteomes" id="UP000030528">
    <property type="component" value="Unassembled WGS sequence"/>
</dbReference>
<dbReference type="Gene3D" id="6.10.250.690">
    <property type="match status" value="1"/>
</dbReference>
<feature type="DNA-binding region" description="OmpR/PhoB-type" evidence="8">
    <location>
        <begin position="137"/>
        <end position="236"/>
    </location>
</feature>
<evidence type="ECO:0000256" key="1">
    <source>
        <dbReference type="ARBA" id="ARBA00004496"/>
    </source>
</evidence>
<dbReference type="Pfam" id="PF00072">
    <property type="entry name" value="Response_reg"/>
    <property type="match status" value="1"/>
</dbReference>
<dbReference type="SMART" id="SM00448">
    <property type="entry name" value="REC"/>
    <property type="match status" value="1"/>
</dbReference>
<dbReference type="InterPro" id="IPR001867">
    <property type="entry name" value="OmpR/PhoB-type_DNA-bd"/>
</dbReference>
<evidence type="ECO:0000256" key="8">
    <source>
        <dbReference type="PROSITE-ProRule" id="PRU01091"/>
    </source>
</evidence>
<dbReference type="InterPro" id="IPR001789">
    <property type="entry name" value="Sig_transdc_resp-reg_receiver"/>
</dbReference>
<dbReference type="CDD" id="cd00383">
    <property type="entry name" value="trans_reg_C"/>
    <property type="match status" value="1"/>
</dbReference>
<dbReference type="InterPro" id="IPR011006">
    <property type="entry name" value="CheY-like_superfamily"/>
</dbReference>
<dbReference type="CDD" id="cd17574">
    <property type="entry name" value="REC_OmpR"/>
    <property type="match status" value="1"/>
</dbReference>
<dbReference type="OrthoDB" id="9790442at2"/>
<evidence type="ECO:0000256" key="4">
    <source>
        <dbReference type="ARBA" id="ARBA00023015"/>
    </source>
</evidence>
<dbReference type="GO" id="GO:0000976">
    <property type="term" value="F:transcription cis-regulatory region binding"/>
    <property type="evidence" value="ECO:0007669"/>
    <property type="project" value="TreeGrafter"/>
</dbReference>
<organism evidence="11 12">
    <name type="scientific">Pontibacillus halophilus JSM 076056 = DSM 19796</name>
    <dbReference type="NCBI Taxonomy" id="1385510"/>
    <lineage>
        <taxon>Bacteria</taxon>
        <taxon>Bacillati</taxon>
        <taxon>Bacillota</taxon>
        <taxon>Bacilli</taxon>
        <taxon>Bacillales</taxon>
        <taxon>Bacillaceae</taxon>
        <taxon>Pontibacillus</taxon>
    </lineage>
</organism>
<protein>
    <submittedName>
        <fullName evidence="11">Transcriptional regulator</fullName>
    </submittedName>
</protein>
<dbReference type="PROSITE" id="PS50110">
    <property type="entry name" value="RESPONSE_REGULATORY"/>
    <property type="match status" value="1"/>
</dbReference>
<dbReference type="GO" id="GO:0005829">
    <property type="term" value="C:cytosol"/>
    <property type="evidence" value="ECO:0007669"/>
    <property type="project" value="TreeGrafter"/>
</dbReference>
<dbReference type="SUPFAM" id="SSF52172">
    <property type="entry name" value="CheY-like"/>
    <property type="match status" value="1"/>
</dbReference>
<dbReference type="PROSITE" id="PS51755">
    <property type="entry name" value="OMPR_PHOB"/>
    <property type="match status" value="1"/>
</dbReference>
<dbReference type="AlphaFoldDB" id="A0A0A5GQG6"/>
<dbReference type="GO" id="GO:0000156">
    <property type="term" value="F:phosphorelay response regulator activity"/>
    <property type="evidence" value="ECO:0007669"/>
    <property type="project" value="TreeGrafter"/>
</dbReference>